<protein>
    <submittedName>
        <fullName evidence="2">Uncharacterized protein</fullName>
    </submittedName>
</protein>
<evidence type="ECO:0000313" key="3">
    <source>
        <dbReference type="Proteomes" id="UP000525652"/>
    </source>
</evidence>
<organism evidence="2 3">
    <name type="scientific">Puniceicoccus vermicola</name>
    <dbReference type="NCBI Taxonomy" id="388746"/>
    <lineage>
        <taxon>Bacteria</taxon>
        <taxon>Pseudomonadati</taxon>
        <taxon>Verrucomicrobiota</taxon>
        <taxon>Opitutia</taxon>
        <taxon>Puniceicoccales</taxon>
        <taxon>Puniceicoccaceae</taxon>
        <taxon>Puniceicoccus</taxon>
    </lineage>
</organism>
<gene>
    <name evidence="2" type="ORF">H5P30_04050</name>
</gene>
<feature type="transmembrane region" description="Helical" evidence="1">
    <location>
        <begin position="120"/>
        <end position="142"/>
    </location>
</feature>
<dbReference type="RefSeq" id="WP_185691681.1">
    <property type="nucleotide sequence ID" value="NZ_JACHVA010000040.1"/>
</dbReference>
<feature type="transmembrane region" description="Helical" evidence="1">
    <location>
        <begin position="91"/>
        <end position="113"/>
    </location>
</feature>
<name>A0A7X1AW60_9BACT</name>
<accession>A0A7X1AW60</accession>
<feature type="transmembrane region" description="Helical" evidence="1">
    <location>
        <begin position="25"/>
        <end position="48"/>
    </location>
</feature>
<dbReference type="Proteomes" id="UP000525652">
    <property type="component" value="Unassembled WGS sequence"/>
</dbReference>
<dbReference type="AlphaFoldDB" id="A0A7X1AW60"/>
<reference evidence="2 3" key="1">
    <citation type="submission" date="2020-07" db="EMBL/GenBank/DDBJ databases">
        <authorList>
            <person name="Feng X."/>
        </authorList>
    </citation>
    <scope>NUCLEOTIDE SEQUENCE [LARGE SCALE GENOMIC DNA]</scope>
    <source>
        <strain evidence="2 3">JCM14086</strain>
    </source>
</reference>
<comment type="caution">
    <text evidence="2">The sequence shown here is derived from an EMBL/GenBank/DDBJ whole genome shotgun (WGS) entry which is preliminary data.</text>
</comment>
<sequence length="169" mass="18366">MNEWKTELNSFLEMIFNAPYGTKPFWVSAGIALGVLLIFGWLISNFIFSAKRGMIISFIANLLPGAAAIAGWIAVTLYAVPELNAGPVRDYLPLAGAILAGFLATMIFSRFILGITEGKVFISMIMTYACVAGAIFIGGSLVKNVDSGLESLENKQNERQQESDSILQY</sequence>
<keyword evidence="3" id="KW-1185">Reference proteome</keyword>
<proteinExistence type="predicted"/>
<evidence type="ECO:0000256" key="1">
    <source>
        <dbReference type="SAM" id="Phobius"/>
    </source>
</evidence>
<keyword evidence="1" id="KW-1133">Transmembrane helix</keyword>
<keyword evidence="1" id="KW-0812">Transmembrane</keyword>
<keyword evidence="1" id="KW-0472">Membrane</keyword>
<dbReference type="EMBL" id="JACHVA010000040">
    <property type="protein sequence ID" value="MBC2600947.1"/>
    <property type="molecule type" value="Genomic_DNA"/>
</dbReference>
<evidence type="ECO:0000313" key="2">
    <source>
        <dbReference type="EMBL" id="MBC2600947.1"/>
    </source>
</evidence>
<feature type="transmembrane region" description="Helical" evidence="1">
    <location>
        <begin position="55"/>
        <end position="79"/>
    </location>
</feature>